<gene>
    <name evidence="1" type="ORF">EGH21_16315</name>
</gene>
<sequence>MITVPYSSRILTLVVVFALVFGSTAGPVAAQSDQPEWADEMYAELEGMVGVYNENIDASDLGVAGDQLKNERVNLVVTDANGTEATASFRMDGDLQIQELKQGTRDDATMKMTTDRATLTGIVESNDPSKAFQNAITGGDITIDGLGTVNAVKWVVINTLVSLFG</sequence>
<dbReference type="AlphaFoldDB" id="A0AAW4PVB9"/>
<organism evidence="1 2">
    <name type="scientific">Haloarcula rubra</name>
    <dbReference type="NCBI Taxonomy" id="2487747"/>
    <lineage>
        <taxon>Archaea</taxon>
        <taxon>Methanobacteriati</taxon>
        <taxon>Methanobacteriota</taxon>
        <taxon>Stenosarchaea group</taxon>
        <taxon>Halobacteria</taxon>
        <taxon>Halobacteriales</taxon>
        <taxon>Haloarculaceae</taxon>
        <taxon>Haloarcula</taxon>
    </lineage>
</organism>
<evidence type="ECO:0008006" key="3">
    <source>
        <dbReference type="Google" id="ProtNLM"/>
    </source>
</evidence>
<comment type="caution">
    <text evidence="1">The sequence shown here is derived from an EMBL/GenBank/DDBJ whole genome shotgun (WGS) entry which is preliminary data.</text>
</comment>
<dbReference type="Proteomes" id="UP001430377">
    <property type="component" value="Unassembled WGS sequence"/>
</dbReference>
<dbReference type="EMBL" id="RKLR01000007">
    <property type="protein sequence ID" value="MBX0324594.1"/>
    <property type="molecule type" value="Genomic_DNA"/>
</dbReference>
<protein>
    <recommendedName>
        <fullName evidence="3">SCP2 domain-containing protein</fullName>
    </recommendedName>
</protein>
<dbReference type="RefSeq" id="WP_220619547.1">
    <property type="nucleotide sequence ID" value="NZ_RKLR01000007.1"/>
</dbReference>
<evidence type="ECO:0000313" key="1">
    <source>
        <dbReference type="EMBL" id="MBX0324594.1"/>
    </source>
</evidence>
<keyword evidence="2" id="KW-1185">Reference proteome</keyword>
<accession>A0AAW4PVB9</accession>
<reference evidence="1 2" key="1">
    <citation type="submission" date="2021-06" db="EMBL/GenBank/DDBJ databases">
        <title>Halomicroarcula sp. a new haloarchaeum isolated from saline soil.</title>
        <authorList>
            <person name="Duran-Viseras A."/>
            <person name="Sanchez-Porro C."/>
            <person name="Ventosa A."/>
        </authorList>
    </citation>
    <scope>NUCLEOTIDE SEQUENCE [LARGE SCALE GENOMIC DNA]</scope>
    <source>
        <strain evidence="1 2">F13</strain>
    </source>
</reference>
<evidence type="ECO:0000313" key="2">
    <source>
        <dbReference type="Proteomes" id="UP001430377"/>
    </source>
</evidence>
<proteinExistence type="predicted"/>
<name>A0AAW4PVB9_9EURY</name>